<organism evidence="1 2">
    <name type="scientific">Dorea hominis</name>
    <dbReference type="NCBI Taxonomy" id="2763040"/>
    <lineage>
        <taxon>Bacteria</taxon>
        <taxon>Bacillati</taxon>
        <taxon>Bacillota</taxon>
        <taxon>Clostridia</taxon>
        <taxon>Lachnospirales</taxon>
        <taxon>Lachnospiraceae</taxon>
        <taxon>Dorea</taxon>
    </lineage>
</organism>
<evidence type="ECO:0000313" key="2">
    <source>
        <dbReference type="Proteomes" id="UP000647235"/>
    </source>
</evidence>
<evidence type="ECO:0000313" key="1">
    <source>
        <dbReference type="EMBL" id="MBC5665293.1"/>
    </source>
</evidence>
<protein>
    <submittedName>
        <fullName evidence="1">Uncharacterized protein</fullName>
    </submittedName>
</protein>
<dbReference type="Proteomes" id="UP000647235">
    <property type="component" value="Unassembled WGS sequence"/>
</dbReference>
<sequence>MARVAFTNEKEATGKELEAYLELKNQGKLTNMKEALLQDYATYDAFMGWYTSWNRLVEIIGQRAAIVYAHSVSSTNGCLLCSLFFVSDLAEIGIDPSNFEPTEKEALLKSLAEQIVKNPTKVSDETFTELKKYYTDKEIVVIVGFACQMMATNNFNSVLQIDVDQRLLPIQDKFEPATWRDAIK</sequence>
<dbReference type="RefSeq" id="WP_186855841.1">
    <property type="nucleotide sequence ID" value="NZ_JACOOY010000009.1"/>
</dbReference>
<dbReference type="InterPro" id="IPR029032">
    <property type="entry name" value="AhpD-like"/>
</dbReference>
<keyword evidence="2" id="KW-1185">Reference proteome</keyword>
<dbReference type="EMBL" id="JACOOY010000009">
    <property type="protein sequence ID" value="MBC5665293.1"/>
    <property type="molecule type" value="Genomic_DNA"/>
</dbReference>
<dbReference type="SUPFAM" id="SSF69118">
    <property type="entry name" value="AhpD-like"/>
    <property type="match status" value="1"/>
</dbReference>
<reference evidence="1 2" key="1">
    <citation type="submission" date="2020-08" db="EMBL/GenBank/DDBJ databases">
        <title>Genome public.</title>
        <authorList>
            <person name="Liu C."/>
            <person name="Sun Q."/>
        </authorList>
    </citation>
    <scope>NUCLEOTIDE SEQUENCE [LARGE SCALE GENOMIC DNA]</scope>
    <source>
        <strain evidence="1 2">NSJ-36</strain>
    </source>
</reference>
<accession>A0ABR7EVL2</accession>
<dbReference type="Gene3D" id="1.20.1290.10">
    <property type="entry name" value="AhpD-like"/>
    <property type="match status" value="1"/>
</dbReference>
<comment type="caution">
    <text evidence="1">The sequence shown here is derived from an EMBL/GenBank/DDBJ whole genome shotgun (WGS) entry which is preliminary data.</text>
</comment>
<gene>
    <name evidence="1" type="ORF">H8S07_08380</name>
</gene>
<name>A0ABR7EVL2_9FIRM</name>
<proteinExistence type="predicted"/>